<dbReference type="KEGG" id="sqz:FQU76_15765"/>
<reference evidence="2 3" key="1">
    <citation type="submission" date="2019-07" db="EMBL/GenBank/DDBJ databases">
        <authorList>
            <person name="Zhu P."/>
        </authorList>
    </citation>
    <scope>NUCLEOTIDE SEQUENCE [LARGE SCALE GENOMIC DNA]</scope>
    <source>
        <strain evidence="2 3">SSL-25</strain>
    </source>
</reference>
<feature type="signal peptide" evidence="1">
    <location>
        <begin position="1"/>
        <end position="38"/>
    </location>
</feature>
<dbReference type="RefSeq" id="WP_146481054.1">
    <property type="nucleotide sequence ID" value="NZ_CP042266.1"/>
</dbReference>
<keyword evidence="1" id="KW-0732">Signal</keyword>
<dbReference type="OrthoDB" id="4308519at2"/>
<keyword evidence="3" id="KW-1185">Reference proteome</keyword>
<dbReference type="EMBL" id="CP042266">
    <property type="protein sequence ID" value="QDY77724.1"/>
    <property type="molecule type" value="Genomic_DNA"/>
</dbReference>
<protein>
    <submittedName>
        <fullName evidence="2">Uncharacterized protein</fullName>
    </submittedName>
</protein>
<evidence type="ECO:0000313" key="2">
    <source>
        <dbReference type="EMBL" id="QDY77724.1"/>
    </source>
</evidence>
<proteinExistence type="predicted"/>
<name>A0A5B8JBD4_9ACTN</name>
<accession>A0A5B8JBD4</accession>
<evidence type="ECO:0000256" key="1">
    <source>
        <dbReference type="SAM" id="SignalP"/>
    </source>
</evidence>
<sequence>MTRATHQAAQRSRGGRVRRTRLLLTALGATALASTVPAQPAAADETRTGHQLTLVSIGQIDDPAEDVLEHAVILKNAQILPTTHNHYH</sequence>
<feature type="chain" id="PRO_5039311607" evidence="1">
    <location>
        <begin position="39"/>
        <end position="88"/>
    </location>
</feature>
<dbReference type="AlphaFoldDB" id="A0A5B8JBD4"/>
<gene>
    <name evidence="2" type="ORF">FQU76_15765</name>
</gene>
<organism evidence="2 3">
    <name type="scientific">Streptomyces qinzhouensis</name>
    <dbReference type="NCBI Taxonomy" id="2599401"/>
    <lineage>
        <taxon>Bacteria</taxon>
        <taxon>Bacillati</taxon>
        <taxon>Actinomycetota</taxon>
        <taxon>Actinomycetes</taxon>
        <taxon>Kitasatosporales</taxon>
        <taxon>Streptomycetaceae</taxon>
        <taxon>Streptomyces</taxon>
    </lineage>
</organism>
<evidence type="ECO:0000313" key="3">
    <source>
        <dbReference type="Proteomes" id="UP000320580"/>
    </source>
</evidence>
<dbReference type="Proteomes" id="UP000320580">
    <property type="component" value="Chromosome"/>
</dbReference>